<evidence type="ECO:0000313" key="3">
    <source>
        <dbReference type="Proteomes" id="UP001254165"/>
    </source>
</evidence>
<dbReference type="RefSeq" id="WP_315625795.1">
    <property type="nucleotide sequence ID" value="NZ_JAUHMF010000002.1"/>
</dbReference>
<evidence type="ECO:0000313" key="2">
    <source>
        <dbReference type="EMBL" id="MDT8899112.1"/>
    </source>
</evidence>
<feature type="transmembrane region" description="Helical" evidence="1">
    <location>
        <begin position="34"/>
        <end position="51"/>
    </location>
</feature>
<name>A0ABU3NQP1_9CHLR</name>
<dbReference type="Proteomes" id="UP001254165">
    <property type="component" value="Unassembled WGS sequence"/>
</dbReference>
<accession>A0ABU3NQP1</accession>
<evidence type="ECO:0000256" key="1">
    <source>
        <dbReference type="SAM" id="Phobius"/>
    </source>
</evidence>
<proteinExistence type="predicted"/>
<feature type="transmembrane region" description="Helical" evidence="1">
    <location>
        <begin position="12"/>
        <end position="28"/>
    </location>
</feature>
<gene>
    <name evidence="2" type="ORF">QYE77_12635</name>
</gene>
<dbReference type="EMBL" id="JAUHMF010000002">
    <property type="protein sequence ID" value="MDT8899112.1"/>
    <property type="molecule type" value="Genomic_DNA"/>
</dbReference>
<keyword evidence="1" id="KW-0812">Transmembrane</keyword>
<sequence length="107" mass="12084">MNQKSTQPLRTFALILLPLATAVIHISLRFPDLVFILNGIGYVTFLGAYLLGRERLGKRFRWVRYGFIAYTGVTILLWVLFGARTPLGYLTKVIEALLVGLLVTDRT</sequence>
<reference evidence="2 3" key="1">
    <citation type="submission" date="2023-07" db="EMBL/GenBank/DDBJ databases">
        <title>Novel species of Thermanaerothrix with wide hydrolytic capabilities.</title>
        <authorList>
            <person name="Zayulina K.S."/>
            <person name="Podosokorskaya O.A."/>
            <person name="Elcheninov A.G."/>
        </authorList>
    </citation>
    <scope>NUCLEOTIDE SEQUENCE [LARGE SCALE GENOMIC DNA]</scope>
    <source>
        <strain evidence="2 3">4228-RoL</strain>
    </source>
</reference>
<comment type="caution">
    <text evidence="2">The sequence shown here is derived from an EMBL/GenBank/DDBJ whole genome shotgun (WGS) entry which is preliminary data.</text>
</comment>
<protein>
    <submittedName>
        <fullName evidence="2">Uncharacterized protein</fullName>
    </submittedName>
</protein>
<keyword evidence="1" id="KW-1133">Transmembrane helix</keyword>
<feature type="transmembrane region" description="Helical" evidence="1">
    <location>
        <begin position="63"/>
        <end position="81"/>
    </location>
</feature>
<keyword evidence="1" id="KW-0472">Membrane</keyword>
<organism evidence="2 3">
    <name type="scientific">Thermanaerothrix solaris</name>
    <dbReference type="NCBI Taxonomy" id="3058434"/>
    <lineage>
        <taxon>Bacteria</taxon>
        <taxon>Bacillati</taxon>
        <taxon>Chloroflexota</taxon>
        <taxon>Anaerolineae</taxon>
        <taxon>Anaerolineales</taxon>
        <taxon>Anaerolineaceae</taxon>
        <taxon>Thermanaerothrix</taxon>
    </lineage>
</organism>
<keyword evidence="3" id="KW-1185">Reference proteome</keyword>